<reference evidence="2" key="1">
    <citation type="submission" date="2024-03" db="EMBL/GenBank/DDBJ databases">
        <authorList>
            <consortium name="ELIXIR-Norway"/>
            <consortium name="Elixir Norway"/>
        </authorList>
    </citation>
    <scope>NUCLEOTIDE SEQUENCE</scope>
</reference>
<dbReference type="Proteomes" id="UP001497522">
    <property type="component" value="Chromosome 7"/>
</dbReference>
<evidence type="ECO:0000256" key="1">
    <source>
        <dbReference type="SAM" id="MobiDB-lite"/>
    </source>
</evidence>
<accession>A0ABP1BTP8</accession>
<evidence type="ECO:0000313" key="2">
    <source>
        <dbReference type="EMBL" id="CAK9879717.1"/>
    </source>
</evidence>
<feature type="compositionally biased region" description="Acidic residues" evidence="1">
    <location>
        <begin position="191"/>
        <end position="201"/>
    </location>
</feature>
<gene>
    <name evidence="2" type="ORF">CSSPJE1EN2_LOCUS21206</name>
</gene>
<name>A0ABP1BTP8_9BRYO</name>
<protein>
    <submittedName>
        <fullName evidence="2">Uncharacterized protein</fullName>
    </submittedName>
</protein>
<sequence length="299" mass="34320">MRLEHLYLIPWDIQDGTYLDFYNERIDPRFSATVRGKPAEWDLEFVGDSFQLPLEGHGFLSQKDPLSERYFAQDRVVSHGYKISQCKDPELMMLFHFLIPILHPRKPSYIPVKWANTVIASWSGEREINWAFIMHKVIQDEVRALGPKKLCYLPSYLAQLYAYGDCQLVIERHHRVLVRRVIKEVYGTSEDELTNEEEATYEETKEEIIEASEGESSQGSNDEEERGASTTPSATTSSGPSSFASRNAGSAGGKDKEDREDEEDEEEGQGDDEEREEDEQPPPPPENTRKKSKRGRKSR</sequence>
<feature type="compositionally biased region" description="Acidic residues" evidence="1">
    <location>
        <begin position="258"/>
        <end position="280"/>
    </location>
</feature>
<evidence type="ECO:0000313" key="3">
    <source>
        <dbReference type="Proteomes" id="UP001497522"/>
    </source>
</evidence>
<proteinExistence type="predicted"/>
<feature type="compositionally biased region" description="Basic residues" evidence="1">
    <location>
        <begin position="290"/>
        <end position="299"/>
    </location>
</feature>
<dbReference type="EMBL" id="OZ023708">
    <property type="protein sequence ID" value="CAK9879717.1"/>
    <property type="molecule type" value="Genomic_DNA"/>
</dbReference>
<feature type="region of interest" description="Disordered" evidence="1">
    <location>
        <begin position="191"/>
        <end position="299"/>
    </location>
</feature>
<feature type="compositionally biased region" description="Low complexity" evidence="1">
    <location>
        <begin position="228"/>
        <end position="242"/>
    </location>
</feature>
<organism evidence="2 3">
    <name type="scientific">Sphagnum jensenii</name>
    <dbReference type="NCBI Taxonomy" id="128206"/>
    <lineage>
        <taxon>Eukaryota</taxon>
        <taxon>Viridiplantae</taxon>
        <taxon>Streptophyta</taxon>
        <taxon>Embryophyta</taxon>
        <taxon>Bryophyta</taxon>
        <taxon>Sphagnophytina</taxon>
        <taxon>Sphagnopsida</taxon>
        <taxon>Sphagnales</taxon>
        <taxon>Sphagnaceae</taxon>
        <taxon>Sphagnum</taxon>
    </lineage>
</organism>
<keyword evidence="3" id="KW-1185">Reference proteome</keyword>